<reference evidence="13" key="1">
    <citation type="submission" date="2022-04" db="EMBL/GenBank/DDBJ databases">
        <title>Whole genome sequence of Sphaerotilus sp. FB-5.</title>
        <authorList>
            <person name="Takeda M."/>
            <person name="Narihara S."/>
            <person name="Akimoto M."/>
            <person name="Akimoto R."/>
            <person name="Nishiyashiki S."/>
            <person name="Murakami T."/>
        </authorList>
    </citation>
    <scope>NUCLEOTIDE SEQUENCE</scope>
    <source>
        <strain evidence="13">FB-5</strain>
    </source>
</reference>
<organism evidence="13 14">
    <name type="scientific">Sphaerotilus microaerophilus</name>
    <dbReference type="NCBI Taxonomy" id="2914710"/>
    <lineage>
        <taxon>Bacteria</taxon>
        <taxon>Pseudomonadati</taxon>
        <taxon>Pseudomonadota</taxon>
        <taxon>Betaproteobacteria</taxon>
        <taxon>Burkholderiales</taxon>
        <taxon>Sphaerotilaceae</taxon>
        <taxon>Sphaerotilus</taxon>
    </lineage>
</organism>
<evidence type="ECO:0000259" key="12">
    <source>
        <dbReference type="Pfam" id="PF01467"/>
    </source>
</evidence>
<protein>
    <recommendedName>
        <fullName evidence="11">Probable nicotinate-nucleotide adenylyltransferase</fullName>
        <ecNumber evidence="11">2.7.7.18</ecNumber>
    </recommendedName>
    <alternativeName>
        <fullName evidence="11">Deamido-NAD(+) diphosphorylase</fullName>
    </alternativeName>
    <alternativeName>
        <fullName evidence="11">Deamido-NAD(+) pyrophosphorylase</fullName>
    </alternativeName>
    <alternativeName>
        <fullName evidence="11">Nicotinate mononucleotide adenylyltransferase</fullName>
        <shortName evidence="11">NaMN adenylyltransferase</shortName>
    </alternativeName>
</protein>
<dbReference type="CDD" id="cd02165">
    <property type="entry name" value="NMNAT"/>
    <property type="match status" value="1"/>
</dbReference>
<comment type="similarity">
    <text evidence="3 11">Belongs to the NadD family.</text>
</comment>
<dbReference type="PANTHER" id="PTHR39321">
    <property type="entry name" value="NICOTINATE-NUCLEOTIDE ADENYLYLTRANSFERASE-RELATED"/>
    <property type="match status" value="1"/>
</dbReference>
<dbReference type="NCBIfam" id="TIGR00482">
    <property type="entry name" value="nicotinate (nicotinamide) nucleotide adenylyltransferase"/>
    <property type="match status" value="1"/>
</dbReference>
<dbReference type="SUPFAM" id="SSF52374">
    <property type="entry name" value="Nucleotidylyl transferase"/>
    <property type="match status" value="1"/>
</dbReference>
<dbReference type="RefSeq" id="WP_251969257.1">
    <property type="nucleotide sequence ID" value="NZ_AP025730.1"/>
</dbReference>
<evidence type="ECO:0000256" key="8">
    <source>
        <dbReference type="ARBA" id="ARBA00022840"/>
    </source>
</evidence>
<dbReference type="PANTHER" id="PTHR39321:SF3">
    <property type="entry name" value="PHOSPHOPANTETHEINE ADENYLYLTRANSFERASE"/>
    <property type="match status" value="1"/>
</dbReference>
<dbReference type="HAMAP" id="MF_00244">
    <property type="entry name" value="NaMN_adenylyltr"/>
    <property type="match status" value="1"/>
</dbReference>
<evidence type="ECO:0000256" key="1">
    <source>
        <dbReference type="ARBA" id="ARBA00002324"/>
    </source>
</evidence>
<dbReference type="InterPro" id="IPR005248">
    <property type="entry name" value="NadD/NMNAT"/>
</dbReference>
<gene>
    <name evidence="11 13" type="primary">nadD</name>
    <name evidence="13" type="ORF">CATMQ487_28980</name>
</gene>
<dbReference type="Proteomes" id="UP001057498">
    <property type="component" value="Chromosome"/>
</dbReference>
<dbReference type="Pfam" id="PF01467">
    <property type="entry name" value="CTP_transf_like"/>
    <property type="match status" value="1"/>
</dbReference>
<feature type="domain" description="Cytidyltransferase-like" evidence="12">
    <location>
        <begin position="18"/>
        <end position="183"/>
    </location>
</feature>
<comment type="pathway">
    <text evidence="2 11">Cofactor biosynthesis; NAD(+) biosynthesis; deamido-NAD(+) from nicotinate D-ribonucleotide: step 1/1.</text>
</comment>
<evidence type="ECO:0000256" key="5">
    <source>
        <dbReference type="ARBA" id="ARBA00022679"/>
    </source>
</evidence>
<keyword evidence="14" id="KW-1185">Reference proteome</keyword>
<evidence type="ECO:0000256" key="11">
    <source>
        <dbReference type="HAMAP-Rule" id="MF_00244"/>
    </source>
</evidence>
<keyword evidence="4 11" id="KW-0662">Pyridine nucleotide biosynthesis</keyword>
<keyword evidence="9 11" id="KW-0520">NAD</keyword>
<evidence type="ECO:0000256" key="2">
    <source>
        <dbReference type="ARBA" id="ARBA00005019"/>
    </source>
</evidence>
<name>A0ABN6PPF5_9BURK</name>
<evidence type="ECO:0000256" key="4">
    <source>
        <dbReference type="ARBA" id="ARBA00022642"/>
    </source>
</evidence>
<sequence length="221" mass="23922">MPATTSSSSPARIRRIGLFGGSFDPVHVGHRQLAECALAQLGLDELRWVVAGQPWQKERARELAPAADRAAMVALAIADEPRFRLERCELDRSGPSYTIDTVDQLQARPDAAGAQWFLLLGQDQYANLATWHRWPELLQRVELAVAARDGQPPRTSAALAAVPHRLSVLAMPPVAVSSTALRTALQGGASARSLVPDRLAAAVAQYVERRGLYHSTPARPG</sequence>
<dbReference type="EC" id="2.7.7.18" evidence="11"/>
<dbReference type="NCBIfam" id="TIGR00125">
    <property type="entry name" value="cyt_tran_rel"/>
    <property type="match status" value="1"/>
</dbReference>
<keyword evidence="5 11" id="KW-0808">Transferase</keyword>
<dbReference type="InterPro" id="IPR004821">
    <property type="entry name" value="Cyt_trans-like"/>
</dbReference>
<evidence type="ECO:0000256" key="9">
    <source>
        <dbReference type="ARBA" id="ARBA00023027"/>
    </source>
</evidence>
<comment type="catalytic activity">
    <reaction evidence="10 11">
        <text>nicotinate beta-D-ribonucleotide + ATP + H(+) = deamido-NAD(+) + diphosphate</text>
        <dbReference type="Rhea" id="RHEA:22860"/>
        <dbReference type="ChEBI" id="CHEBI:15378"/>
        <dbReference type="ChEBI" id="CHEBI:30616"/>
        <dbReference type="ChEBI" id="CHEBI:33019"/>
        <dbReference type="ChEBI" id="CHEBI:57502"/>
        <dbReference type="ChEBI" id="CHEBI:58437"/>
        <dbReference type="EC" id="2.7.7.18"/>
    </reaction>
</comment>
<keyword evidence="7 11" id="KW-0547">Nucleotide-binding</keyword>
<evidence type="ECO:0000313" key="14">
    <source>
        <dbReference type="Proteomes" id="UP001057498"/>
    </source>
</evidence>
<dbReference type="EMBL" id="AP025730">
    <property type="protein sequence ID" value="BDI05928.1"/>
    <property type="molecule type" value="Genomic_DNA"/>
</dbReference>
<evidence type="ECO:0000256" key="6">
    <source>
        <dbReference type="ARBA" id="ARBA00022695"/>
    </source>
</evidence>
<evidence type="ECO:0000256" key="10">
    <source>
        <dbReference type="ARBA" id="ARBA00048721"/>
    </source>
</evidence>
<dbReference type="InterPro" id="IPR014729">
    <property type="entry name" value="Rossmann-like_a/b/a_fold"/>
</dbReference>
<keyword evidence="8 11" id="KW-0067">ATP-binding</keyword>
<accession>A0ABN6PPF5</accession>
<evidence type="ECO:0000256" key="3">
    <source>
        <dbReference type="ARBA" id="ARBA00009014"/>
    </source>
</evidence>
<evidence type="ECO:0000313" key="13">
    <source>
        <dbReference type="EMBL" id="BDI05928.1"/>
    </source>
</evidence>
<dbReference type="GO" id="GO:0016779">
    <property type="term" value="F:nucleotidyltransferase activity"/>
    <property type="evidence" value="ECO:0007669"/>
    <property type="project" value="UniProtKB-KW"/>
</dbReference>
<keyword evidence="6 11" id="KW-0548">Nucleotidyltransferase</keyword>
<proteinExistence type="inferred from homology"/>
<comment type="function">
    <text evidence="1 11">Catalyzes the reversible adenylation of nicotinate mononucleotide (NaMN) to nicotinic acid adenine dinucleotide (NaAD).</text>
</comment>
<dbReference type="NCBIfam" id="NF000840">
    <property type="entry name" value="PRK00071.1-3"/>
    <property type="match status" value="1"/>
</dbReference>
<evidence type="ECO:0000256" key="7">
    <source>
        <dbReference type="ARBA" id="ARBA00022741"/>
    </source>
</evidence>
<dbReference type="Gene3D" id="3.40.50.620">
    <property type="entry name" value="HUPs"/>
    <property type="match status" value="1"/>
</dbReference>